<proteinExistence type="predicted"/>
<protein>
    <recommendedName>
        <fullName evidence="2">L-Lysine epsilon oxidase N-terminal domain-containing protein</fullName>
    </recommendedName>
</protein>
<reference evidence="3 4" key="1">
    <citation type="submission" date="2016-10" db="EMBL/GenBank/DDBJ databases">
        <authorList>
            <person name="de Groot N.N."/>
        </authorList>
    </citation>
    <scope>NUCLEOTIDE SEQUENCE [LARGE SCALE GENOMIC DNA]</scope>
    <source>
        <strain evidence="3 4">Nl13</strain>
    </source>
</reference>
<dbReference type="Proteomes" id="UP000236751">
    <property type="component" value="Unassembled WGS sequence"/>
</dbReference>
<evidence type="ECO:0000313" key="3">
    <source>
        <dbReference type="EMBL" id="SEF76841.1"/>
    </source>
</evidence>
<evidence type="ECO:0000256" key="1">
    <source>
        <dbReference type="SAM" id="MobiDB-lite"/>
    </source>
</evidence>
<feature type="domain" description="L-Lysine epsilon oxidase N-terminal" evidence="2">
    <location>
        <begin position="8"/>
        <end position="47"/>
    </location>
</feature>
<evidence type="ECO:0000313" key="4">
    <source>
        <dbReference type="Proteomes" id="UP000236751"/>
    </source>
</evidence>
<dbReference type="InterPro" id="IPR041168">
    <property type="entry name" value="LodA_N"/>
</dbReference>
<organism evidence="3 4">
    <name type="scientific">Nitrosospira multiformis (strain ATCC 25196 / NCIMB 11849 / C 71)</name>
    <dbReference type="NCBI Taxonomy" id="323848"/>
    <lineage>
        <taxon>Bacteria</taxon>
        <taxon>Pseudomonadati</taxon>
        <taxon>Pseudomonadota</taxon>
        <taxon>Betaproteobacteria</taxon>
        <taxon>Nitrosomonadales</taxon>
        <taxon>Nitrosomonadaceae</taxon>
        <taxon>Nitrosospira</taxon>
    </lineage>
</organism>
<feature type="region of interest" description="Disordered" evidence="1">
    <location>
        <begin position="30"/>
        <end position="82"/>
    </location>
</feature>
<dbReference type="EMBL" id="FNVK01000008">
    <property type="protein sequence ID" value="SEF76841.1"/>
    <property type="molecule type" value="Genomic_DNA"/>
</dbReference>
<name>A0A1H5UQX2_NITMU</name>
<dbReference type="Pfam" id="PF17990">
    <property type="entry name" value="LodA_N"/>
    <property type="match status" value="1"/>
</dbReference>
<sequence length="82" mass="8948">MKTVARIYPAVGIAHIGNSEKTYFLAPESPGIVPAEPNRDNSGKIKPKPRDSGPINSFGMISARKPSTARSLGMKKQRLDLW</sequence>
<dbReference type="AlphaFoldDB" id="A0A1H5UQX2"/>
<feature type="compositionally biased region" description="Basic and acidic residues" evidence="1">
    <location>
        <begin position="37"/>
        <end position="51"/>
    </location>
</feature>
<evidence type="ECO:0000259" key="2">
    <source>
        <dbReference type="Pfam" id="PF17990"/>
    </source>
</evidence>
<accession>A0A1H5UQX2</accession>
<gene>
    <name evidence="3" type="ORF">SAMN05216403_10889</name>
</gene>